<dbReference type="Proteomes" id="UP000229314">
    <property type="component" value="Plasmid pTT13-1"/>
</dbReference>
<evidence type="ECO:0000313" key="6">
    <source>
        <dbReference type="EMBL" id="ATQ57892.1"/>
    </source>
</evidence>
<dbReference type="PANTHER" id="PTHR43353">
    <property type="entry name" value="SUCCINATE-SEMIALDEHYDE DEHYDROGENASE, MITOCHONDRIAL"/>
    <property type="match status" value="1"/>
</dbReference>
<feature type="domain" description="Aldehyde dehydrogenase" evidence="5">
    <location>
        <begin position="17"/>
        <end position="475"/>
    </location>
</feature>
<dbReference type="FunFam" id="3.40.309.10:FF:000004">
    <property type="entry name" value="Succinate-semialdehyde dehydrogenase I"/>
    <property type="match status" value="1"/>
</dbReference>
<dbReference type="InterPro" id="IPR010102">
    <property type="entry name" value="Succ_semiAld_DH"/>
</dbReference>
<keyword evidence="6" id="KW-0614">Plasmid</keyword>
<evidence type="ECO:0000256" key="2">
    <source>
        <dbReference type="ARBA" id="ARBA00023002"/>
    </source>
</evidence>
<dbReference type="InterPro" id="IPR016163">
    <property type="entry name" value="Ald_DH_C"/>
</dbReference>
<dbReference type="NCBIfam" id="NF008415">
    <property type="entry name" value="PRK11241.1"/>
    <property type="match status" value="1"/>
</dbReference>
<gene>
    <name evidence="6" type="ORF">PYTT13_18720</name>
</gene>
<name>A0A2D2C5V9_9RHOB</name>
<dbReference type="InterPro" id="IPR029510">
    <property type="entry name" value="Ald_DH_CS_GLU"/>
</dbReference>
<reference evidence="6 7" key="1">
    <citation type="submission" date="2017-10" db="EMBL/GenBank/DDBJ databases">
        <title>Complete genome sequence of Paracoccus yeei TT13 isolated from human skin.</title>
        <authorList>
            <person name="Lee K."/>
            <person name="Lim J.Y."/>
            <person name="Hwang I."/>
        </authorList>
    </citation>
    <scope>NUCLEOTIDE SEQUENCE [LARGE SCALE GENOMIC DNA]</scope>
    <source>
        <strain evidence="6 7">TT13</strain>
        <plasmid evidence="7">Plasmid ptt13-1</plasmid>
    </source>
</reference>
<evidence type="ECO:0000313" key="7">
    <source>
        <dbReference type="Proteomes" id="UP000229314"/>
    </source>
</evidence>
<organism evidence="6 7">
    <name type="scientific">Paracoccus yeei</name>
    <dbReference type="NCBI Taxonomy" id="147645"/>
    <lineage>
        <taxon>Bacteria</taxon>
        <taxon>Pseudomonadati</taxon>
        <taxon>Pseudomonadota</taxon>
        <taxon>Alphaproteobacteria</taxon>
        <taxon>Rhodobacterales</taxon>
        <taxon>Paracoccaceae</taxon>
        <taxon>Paracoccus</taxon>
    </lineage>
</organism>
<dbReference type="SUPFAM" id="SSF53720">
    <property type="entry name" value="ALDH-like"/>
    <property type="match status" value="1"/>
</dbReference>
<dbReference type="Gene3D" id="3.40.309.10">
    <property type="entry name" value="Aldehyde Dehydrogenase, Chain A, domain 2"/>
    <property type="match status" value="1"/>
</dbReference>
<evidence type="ECO:0000256" key="3">
    <source>
        <dbReference type="PROSITE-ProRule" id="PRU10007"/>
    </source>
</evidence>
<comment type="similarity">
    <text evidence="1 4">Belongs to the aldehyde dehydrogenase family.</text>
</comment>
<dbReference type="InterPro" id="IPR016160">
    <property type="entry name" value="Ald_DH_CS_CYS"/>
</dbReference>
<dbReference type="GO" id="GO:0009450">
    <property type="term" value="P:gamma-aminobutyric acid catabolic process"/>
    <property type="evidence" value="ECO:0007669"/>
    <property type="project" value="InterPro"/>
</dbReference>
<dbReference type="AlphaFoldDB" id="A0A2D2C5V9"/>
<dbReference type="RefSeq" id="WP_099650295.1">
    <property type="nucleotide sequence ID" value="NZ_CAJGAB010000020.1"/>
</dbReference>
<protein>
    <submittedName>
        <fullName evidence="6">Succinate-semialdehyde dehydrogenase I</fullName>
    </submittedName>
</protein>
<proteinExistence type="inferred from homology"/>
<dbReference type="PROSITE" id="PS00687">
    <property type="entry name" value="ALDEHYDE_DEHYDR_GLU"/>
    <property type="match status" value="1"/>
</dbReference>
<evidence type="ECO:0000259" key="5">
    <source>
        <dbReference type="Pfam" id="PF00171"/>
    </source>
</evidence>
<dbReference type="GeneID" id="78899688"/>
<evidence type="ECO:0000256" key="1">
    <source>
        <dbReference type="ARBA" id="ARBA00009986"/>
    </source>
</evidence>
<dbReference type="FunFam" id="3.40.605.10:FF:000005">
    <property type="entry name" value="Succinate-semialdehyde dehydrogenase I"/>
    <property type="match status" value="1"/>
</dbReference>
<accession>A0A2D2C5V9</accession>
<sequence>MTDPALLRRQAYVDGNWANADSGEVQDIRNPANGRPVGTVPVMGAAETRRAIAAAERALGPWRALAAKDRAARLRRWFELMIAHRDDLAHLMVLEQGKPLAEARGEIVYAASFVEWFAEEAKRAYGDIIPAPQADRRILVLKQPIGVTAAITPWNFPAAMVTRKAAPALAAGCTMVLKPAPQTPFSALALADLAERAGIPAGVLNVVTGAAVAIGGELTGNPAVRKLSFTGSTDVGRLLMAQCAHDIKKLSLELGGNAPFIVFEDADLDAAVEGALMAKYRNNGQTCVCANRFYVHERVYDAFAEKLVAAVARLRVGDGLQDGVTMGPLIDAGAVRKIQSHIDDAVAKGARVLAGGRPHDLGGTFFQPTILTEVPPDALVAREETFGPLAPLLRFSDEAEAIGHANDTEFGLAAYFYTRDLGRIFRVAEALEYGMVGINSGAISNEVAPFGGVKASGLGREGSKYGLEEYMEIKYLNLAL</sequence>
<dbReference type="InterPro" id="IPR016162">
    <property type="entry name" value="Ald_DH_N"/>
</dbReference>
<geneLocation type="plasmid" evidence="7">
    <name>ptt13-1</name>
</geneLocation>
<feature type="active site" evidence="3">
    <location>
        <position position="253"/>
    </location>
</feature>
<evidence type="ECO:0000256" key="4">
    <source>
        <dbReference type="RuleBase" id="RU003345"/>
    </source>
</evidence>
<dbReference type="PROSITE" id="PS00070">
    <property type="entry name" value="ALDEHYDE_DEHYDR_CYS"/>
    <property type="match status" value="1"/>
</dbReference>
<dbReference type="GO" id="GO:0005829">
    <property type="term" value="C:cytosol"/>
    <property type="evidence" value="ECO:0007669"/>
    <property type="project" value="TreeGrafter"/>
</dbReference>
<dbReference type="InterPro" id="IPR050740">
    <property type="entry name" value="Aldehyde_DH_Superfamily"/>
</dbReference>
<dbReference type="Gene3D" id="3.40.605.10">
    <property type="entry name" value="Aldehyde Dehydrogenase, Chain A, domain 1"/>
    <property type="match status" value="1"/>
</dbReference>
<dbReference type="EMBL" id="CP024423">
    <property type="protein sequence ID" value="ATQ57892.1"/>
    <property type="molecule type" value="Genomic_DNA"/>
</dbReference>
<dbReference type="Pfam" id="PF00171">
    <property type="entry name" value="Aldedh"/>
    <property type="match status" value="1"/>
</dbReference>
<keyword evidence="2 4" id="KW-0560">Oxidoreductase</keyword>
<dbReference type="GO" id="GO:0004777">
    <property type="term" value="F:succinate-semialdehyde dehydrogenase (NAD+) activity"/>
    <property type="evidence" value="ECO:0007669"/>
    <property type="project" value="TreeGrafter"/>
</dbReference>
<dbReference type="CDD" id="cd07103">
    <property type="entry name" value="ALDH_F5_SSADH_GabD"/>
    <property type="match status" value="1"/>
</dbReference>
<dbReference type="InterPro" id="IPR015590">
    <property type="entry name" value="Aldehyde_DH_dom"/>
</dbReference>
<dbReference type="InterPro" id="IPR016161">
    <property type="entry name" value="Ald_DH/histidinol_DH"/>
</dbReference>
<dbReference type="NCBIfam" id="TIGR01780">
    <property type="entry name" value="SSADH"/>
    <property type="match status" value="1"/>
</dbReference>
<dbReference type="PANTHER" id="PTHR43353:SF5">
    <property type="entry name" value="SUCCINATE-SEMIALDEHYDE DEHYDROGENASE, MITOCHONDRIAL"/>
    <property type="match status" value="1"/>
</dbReference>